<evidence type="ECO:0008006" key="3">
    <source>
        <dbReference type="Google" id="ProtNLM"/>
    </source>
</evidence>
<accession>A0ABQ8ARS0</accession>
<gene>
    <name evidence="1" type="ORF">HID58_057582</name>
</gene>
<dbReference type="InterPro" id="IPR053168">
    <property type="entry name" value="Glutamic_endopeptidase"/>
</dbReference>
<dbReference type="Proteomes" id="UP000824890">
    <property type="component" value="Unassembled WGS sequence"/>
</dbReference>
<dbReference type="PANTHER" id="PTHR31589">
    <property type="entry name" value="PROTEIN, PUTATIVE (DUF239)-RELATED-RELATED"/>
    <property type="match status" value="1"/>
</dbReference>
<sequence>MAVEVLFTILSHKAEQTCRLDHSAPDDDAIACVPITKQPASDNPFLKNHKIQYGKCFEGTIPMRRTKEDDFLRANMARRRNELSRFLNLLNLTSLTKEHEYDITYVDVDKNYGAKATTNVWKPKINKQNEFIFSQIWLLSILRCEYDFVSYVLYNDLCLLYYKLAGSIWWQ</sequence>
<keyword evidence="2" id="KW-1185">Reference proteome</keyword>
<dbReference type="PANTHER" id="PTHR31589:SF24">
    <property type="entry name" value="OS07G0205500 PROTEIN"/>
    <property type="match status" value="1"/>
</dbReference>
<dbReference type="EMBL" id="JAGKQM010000013">
    <property type="protein sequence ID" value="KAH0895153.1"/>
    <property type="molecule type" value="Genomic_DNA"/>
</dbReference>
<reference evidence="1 2" key="1">
    <citation type="submission" date="2021-05" db="EMBL/GenBank/DDBJ databases">
        <title>Genome Assembly of Synthetic Allotetraploid Brassica napus Reveals Homoeologous Exchanges between Subgenomes.</title>
        <authorList>
            <person name="Davis J.T."/>
        </authorList>
    </citation>
    <scope>NUCLEOTIDE SEQUENCE [LARGE SCALE GENOMIC DNA]</scope>
    <source>
        <strain evidence="2">cv. Da-Ae</strain>
        <tissue evidence="1">Seedling</tissue>
    </source>
</reference>
<evidence type="ECO:0000313" key="1">
    <source>
        <dbReference type="EMBL" id="KAH0895153.1"/>
    </source>
</evidence>
<name>A0ABQ8ARS0_BRANA</name>
<proteinExistence type="predicted"/>
<protein>
    <recommendedName>
        <fullName evidence="3">PX domain-containing protein</fullName>
    </recommendedName>
</protein>
<evidence type="ECO:0000313" key="2">
    <source>
        <dbReference type="Proteomes" id="UP000824890"/>
    </source>
</evidence>
<comment type="caution">
    <text evidence="1">The sequence shown here is derived from an EMBL/GenBank/DDBJ whole genome shotgun (WGS) entry which is preliminary data.</text>
</comment>
<organism evidence="1 2">
    <name type="scientific">Brassica napus</name>
    <name type="common">Rape</name>
    <dbReference type="NCBI Taxonomy" id="3708"/>
    <lineage>
        <taxon>Eukaryota</taxon>
        <taxon>Viridiplantae</taxon>
        <taxon>Streptophyta</taxon>
        <taxon>Embryophyta</taxon>
        <taxon>Tracheophyta</taxon>
        <taxon>Spermatophyta</taxon>
        <taxon>Magnoliopsida</taxon>
        <taxon>eudicotyledons</taxon>
        <taxon>Gunneridae</taxon>
        <taxon>Pentapetalae</taxon>
        <taxon>rosids</taxon>
        <taxon>malvids</taxon>
        <taxon>Brassicales</taxon>
        <taxon>Brassicaceae</taxon>
        <taxon>Brassiceae</taxon>
        <taxon>Brassica</taxon>
    </lineage>
</organism>